<protein>
    <recommendedName>
        <fullName evidence="4 12">Heme exporter protein B</fullName>
    </recommendedName>
</protein>
<comment type="function">
    <text evidence="1 12">Required for the export of heme to the periplasm for the biogenesis of c-type cytochromes.</text>
</comment>
<dbReference type="GO" id="GO:0005886">
    <property type="term" value="C:plasma membrane"/>
    <property type="evidence" value="ECO:0007669"/>
    <property type="project" value="UniProtKB-SubCell"/>
</dbReference>
<evidence type="ECO:0000256" key="8">
    <source>
        <dbReference type="ARBA" id="ARBA00022692"/>
    </source>
</evidence>
<evidence type="ECO:0000256" key="1">
    <source>
        <dbReference type="ARBA" id="ARBA00002442"/>
    </source>
</evidence>
<keyword evidence="11 12" id="KW-0472">Membrane</keyword>
<evidence type="ECO:0000313" key="14">
    <source>
        <dbReference type="EMBL" id="MBL6761146.1"/>
    </source>
</evidence>
<comment type="caution">
    <text evidence="14">The sequence shown here is derived from an EMBL/GenBank/DDBJ whole genome shotgun (WGS) entry which is preliminary data.</text>
</comment>
<dbReference type="EMBL" id="JADHOK010000002">
    <property type="protein sequence ID" value="MBL6761146.1"/>
    <property type="molecule type" value="Genomic_DNA"/>
</dbReference>
<evidence type="ECO:0000256" key="5">
    <source>
        <dbReference type="ARBA" id="ARBA00022448"/>
    </source>
</evidence>
<evidence type="ECO:0000256" key="4">
    <source>
        <dbReference type="ARBA" id="ARBA00016452"/>
    </source>
</evidence>
<dbReference type="AlphaFoldDB" id="A0A937HE92"/>
<dbReference type="GO" id="GO:0015232">
    <property type="term" value="F:heme transmembrane transporter activity"/>
    <property type="evidence" value="ECO:0007669"/>
    <property type="project" value="InterPro"/>
</dbReference>
<keyword evidence="9 12" id="KW-0201">Cytochrome c-type biogenesis</keyword>
<dbReference type="PRINTS" id="PR01414">
    <property type="entry name" value="CCMBBIOGNSIS"/>
</dbReference>
<sequence>MSMKMSLFAAICRQHMQLAWRGGQTVLAVSFLFIAVTLLPFGLGPELKLLRALAPGLLWVVLAIALLATLDRLFQADFEDGALDRLMLLPLPFEAAVLAKLLGHFLALVVPLLVSVPLAGLLLNIEGARVPLVLAAMACGAPALVLSGGIGAALAVSVRRGGLLTVLIAMPFYVPVLIFGAATARVALEGGVGIWPYLGVLAALSGAALLLAPWAIAAALRSALR</sequence>
<dbReference type="PANTHER" id="PTHR30070:SF1">
    <property type="entry name" value="CYTOCHROME C BIOGENESIS B-RELATED"/>
    <property type="match status" value="1"/>
</dbReference>
<reference evidence="14" key="1">
    <citation type="submission" date="2020-10" db="EMBL/GenBank/DDBJ databases">
        <title>Microbiome of the Black Sea water column analyzed by genome centric metagenomics.</title>
        <authorList>
            <person name="Cabello-Yeves P.J."/>
            <person name="Callieri C."/>
            <person name="Picazo A."/>
            <person name="Mehrshad M."/>
            <person name="Haro-Moreno J.M."/>
            <person name="Roda-Garcia J."/>
            <person name="Dzembekova N."/>
            <person name="Slabakova V."/>
            <person name="Slabakova N."/>
            <person name="Moncheva S."/>
            <person name="Rodriguez-Valera F."/>
        </authorList>
    </citation>
    <scope>NUCLEOTIDE SEQUENCE</scope>
    <source>
        <strain evidence="14">BS307-5m-G5</strain>
    </source>
</reference>
<evidence type="ECO:0000256" key="12">
    <source>
        <dbReference type="PIRNR" id="PIRNR002764"/>
    </source>
</evidence>
<keyword evidence="8 13" id="KW-0812">Transmembrane</keyword>
<feature type="transmembrane region" description="Helical" evidence="13">
    <location>
        <begin position="134"/>
        <end position="156"/>
    </location>
</feature>
<dbReference type="PIRSF" id="PIRSF002764">
    <property type="entry name" value="CcmB"/>
    <property type="match status" value="1"/>
</dbReference>
<dbReference type="GO" id="GO:1903607">
    <property type="term" value="P:cytochrome c biosynthetic process"/>
    <property type="evidence" value="ECO:0007669"/>
    <property type="project" value="TreeGrafter"/>
</dbReference>
<dbReference type="GO" id="GO:0017004">
    <property type="term" value="P:cytochrome complex assembly"/>
    <property type="evidence" value="ECO:0007669"/>
    <property type="project" value="UniProtKB-KW"/>
</dbReference>
<feature type="transmembrane region" description="Helical" evidence="13">
    <location>
        <begin position="21"/>
        <end position="43"/>
    </location>
</feature>
<feature type="transmembrane region" description="Helical" evidence="13">
    <location>
        <begin position="49"/>
        <end position="70"/>
    </location>
</feature>
<dbReference type="PANTHER" id="PTHR30070">
    <property type="entry name" value="HEME EXPORTER PROTEIN B"/>
    <property type="match status" value="1"/>
</dbReference>
<evidence type="ECO:0000256" key="2">
    <source>
        <dbReference type="ARBA" id="ARBA00004429"/>
    </source>
</evidence>
<evidence type="ECO:0000256" key="9">
    <source>
        <dbReference type="ARBA" id="ARBA00022748"/>
    </source>
</evidence>
<dbReference type="NCBIfam" id="TIGR01190">
    <property type="entry name" value="ccmB"/>
    <property type="match status" value="1"/>
</dbReference>
<proteinExistence type="inferred from homology"/>
<dbReference type="Proteomes" id="UP000785783">
    <property type="component" value="Unassembled WGS sequence"/>
</dbReference>
<evidence type="ECO:0000256" key="11">
    <source>
        <dbReference type="ARBA" id="ARBA00023136"/>
    </source>
</evidence>
<dbReference type="Pfam" id="PF03379">
    <property type="entry name" value="CcmB"/>
    <property type="match status" value="1"/>
</dbReference>
<keyword evidence="6 12" id="KW-1003">Cell membrane</keyword>
<evidence type="ECO:0000256" key="6">
    <source>
        <dbReference type="ARBA" id="ARBA00022475"/>
    </source>
</evidence>
<feature type="transmembrane region" description="Helical" evidence="13">
    <location>
        <begin position="194"/>
        <end position="220"/>
    </location>
</feature>
<feature type="transmembrane region" description="Helical" evidence="13">
    <location>
        <begin position="91"/>
        <end position="114"/>
    </location>
</feature>
<dbReference type="InterPro" id="IPR026031">
    <property type="entry name" value="Cyt_c_CcmB_bac"/>
</dbReference>
<comment type="similarity">
    <text evidence="3 12">Belongs to the CcmB/CycW/HelB family.</text>
</comment>
<evidence type="ECO:0000256" key="10">
    <source>
        <dbReference type="ARBA" id="ARBA00022989"/>
    </source>
</evidence>
<keyword evidence="7 12" id="KW-0997">Cell inner membrane</keyword>
<feature type="transmembrane region" description="Helical" evidence="13">
    <location>
        <begin position="163"/>
        <end position="188"/>
    </location>
</feature>
<keyword evidence="10 13" id="KW-1133">Transmembrane helix</keyword>
<accession>A0A937HE92</accession>
<evidence type="ECO:0000256" key="7">
    <source>
        <dbReference type="ARBA" id="ARBA00022519"/>
    </source>
</evidence>
<comment type="subcellular location">
    <subcellularLocation>
        <location evidence="2">Cell inner membrane</location>
        <topology evidence="2">Multi-pass membrane protein</topology>
    </subcellularLocation>
</comment>
<evidence type="ECO:0000256" key="3">
    <source>
        <dbReference type="ARBA" id="ARBA00010544"/>
    </source>
</evidence>
<dbReference type="InterPro" id="IPR003544">
    <property type="entry name" value="Cyt_c_biogenesis_CcmB"/>
</dbReference>
<keyword evidence="5 12" id="KW-0813">Transport</keyword>
<organism evidence="14 15">
    <name type="scientific">PS1 clade bacterium</name>
    <dbReference type="NCBI Taxonomy" id="2175152"/>
    <lineage>
        <taxon>Bacteria</taxon>
        <taxon>Pseudomonadati</taxon>
        <taxon>Pseudomonadota</taxon>
        <taxon>Alphaproteobacteria</taxon>
        <taxon>PS1 clade</taxon>
    </lineage>
</organism>
<name>A0A937HE92_9PROT</name>
<gene>
    <name evidence="14" type="primary">ccmB</name>
    <name evidence="14" type="ORF">ISQ19_00440</name>
</gene>
<evidence type="ECO:0000313" key="15">
    <source>
        <dbReference type="Proteomes" id="UP000785783"/>
    </source>
</evidence>
<evidence type="ECO:0000256" key="13">
    <source>
        <dbReference type="SAM" id="Phobius"/>
    </source>
</evidence>